<name>A0A1G6AV84_EUBOX</name>
<keyword evidence="2" id="KW-1185">Reference proteome</keyword>
<sequence>MTKYRYLFLEALRASLFEEQLHIPNDITREDWEQLFKLASDQNVLPYITPSFLKEPAFIELCADYIPILRSNMMQALSYQSQNDQHFLHMYQFLSAKGLFPIVVKGIVCRSIIPNSELRISSDEDLYIPQGSYKAYKEALSELGMQLLPHSKEVEDSSYEVGYHLPNTAFQVEIHKGLFNKDSQAFRNMNHLFEDAFANAIIINCKGTNIRSMAPTDPLLFLILHALKHFLGGGFGIRLVADICMYALAYGSQIDWVQLHKRCLSSHSFIFAAGLFQIGKEYLGFDYEKACYPVFWQEQGPDDIEPLLDDLLDAGIFGASNMTRKHSANMTVQAYSSRGDGKPVTSGLLRSAFPPLAAMQHKYPMLKQHPALLPFAWLDRIAKYRKETAKHNPDNNAADSIKIGKQRIELMRKYGLID</sequence>
<dbReference type="InterPro" id="IPR039498">
    <property type="entry name" value="NTP_transf_5"/>
</dbReference>
<dbReference type="AlphaFoldDB" id="A0A1G6AV84"/>
<accession>A0A1G6AV84</accession>
<keyword evidence="1" id="KW-0808">Transferase</keyword>
<evidence type="ECO:0000313" key="2">
    <source>
        <dbReference type="Proteomes" id="UP000199228"/>
    </source>
</evidence>
<dbReference type="EMBL" id="FMXR01000007">
    <property type="protein sequence ID" value="SDB12306.1"/>
    <property type="molecule type" value="Genomic_DNA"/>
</dbReference>
<dbReference type="RefSeq" id="WP_090172730.1">
    <property type="nucleotide sequence ID" value="NZ_FMXR01000007.1"/>
</dbReference>
<gene>
    <name evidence="1" type="ORF">SAMN02910417_00928</name>
</gene>
<evidence type="ECO:0000313" key="1">
    <source>
        <dbReference type="EMBL" id="SDB12306.1"/>
    </source>
</evidence>
<dbReference type="Pfam" id="PF14907">
    <property type="entry name" value="NTP_transf_5"/>
    <property type="match status" value="1"/>
</dbReference>
<protein>
    <submittedName>
        <fullName evidence="1">Uncharacterized nucleotidyltransferase</fullName>
    </submittedName>
</protein>
<organism evidence="1 2">
    <name type="scientific">Eubacterium oxidoreducens</name>
    <dbReference type="NCBI Taxonomy" id="1732"/>
    <lineage>
        <taxon>Bacteria</taxon>
        <taxon>Bacillati</taxon>
        <taxon>Bacillota</taxon>
        <taxon>Clostridia</taxon>
        <taxon>Eubacteriales</taxon>
        <taxon>Eubacteriaceae</taxon>
        <taxon>Eubacterium</taxon>
    </lineage>
</organism>
<dbReference type="GO" id="GO:0016740">
    <property type="term" value="F:transferase activity"/>
    <property type="evidence" value="ECO:0007669"/>
    <property type="project" value="UniProtKB-KW"/>
</dbReference>
<dbReference type="Proteomes" id="UP000199228">
    <property type="component" value="Unassembled WGS sequence"/>
</dbReference>
<proteinExistence type="predicted"/>
<dbReference type="OrthoDB" id="9773927at2"/>
<dbReference type="STRING" id="1732.SAMN02910417_00928"/>
<reference evidence="1 2" key="1">
    <citation type="submission" date="2016-10" db="EMBL/GenBank/DDBJ databases">
        <authorList>
            <person name="de Groot N.N."/>
        </authorList>
    </citation>
    <scope>NUCLEOTIDE SEQUENCE [LARGE SCALE GENOMIC DNA]</scope>
    <source>
        <strain evidence="1 2">DSM 3217</strain>
    </source>
</reference>